<accession>A0A977KUZ8</accession>
<keyword evidence="1" id="KW-0472">Membrane</keyword>
<keyword evidence="1" id="KW-1133">Transmembrane helix</keyword>
<dbReference type="KEGG" id="wna:KA717_24220"/>
<dbReference type="Proteomes" id="UP001065613">
    <property type="component" value="Chromosome"/>
</dbReference>
<feature type="transmembrane region" description="Helical" evidence="1">
    <location>
        <begin position="38"/>
        <end position="61"/>
    </location>
</feature>
<dbReference type="AlphaFoldDB" id="A0A977KUZ8"/>
<proteinExistence type="predicted"/>
<sequence>MLIHCVGFWEFFVFFGNDKHETYLCLVAMRKKAKRGDIIKGIFLYTIIDALGALVLFGLGVKSFPNPILQSSVEVISHYSLKYTIYASEQQFYNATSNVETEWHNCVDAAQKKWLSENPGKVVYWPKKDYQPTFRRLPPPIE</sequence>
<gene>
    <name evidence="2" type="ORF">KA717_24220</name>
</gene>
<evidence type="ECO:0000256" key="1">
    <source>
        <dbReference type="SAM" id="Phobius"/>
    </source>
</evidence>
<name>A0A977KUZ8_9CYAN</name>
<keyword evidence="1" id="KW-0812">Transmembrane</keyword>
<evidence type="ECO:0000313" key="2">
    <source>
        <dbReference type="EMBL" id="UXE59045.1"/>
    </source>
</evidence>
<protein>
    <submittedName>
        <fullName evidence="2">Uncharacterized protein</fullName>
    </submittedName>
</protein>
<dbReference type="EMBL" id="CP073041">
    <property type="protein sequence ID" value="UXE59045.1"/>
    <property type="molecule type" value="Genomic_DNA"/>
</dbReference>
<organism evidence="2">
    <name type="scientific">Woronichinia naegeliana WA131</name>
    <dbReference type="NCBI Taxonomy" id="2824559"/>
    <lineage>
        <taxon>Bacteria</taxon>
        <taxon>Bacillati</taxon>
        <taxon>Cyanobacteriota</taxon>
        <taxon>Cyanophyceae</taxon>
        <taxon>Synechococcales</taxon>
        <taxon>Coelosphaeriaceae</taxon>
        <taxon>Woronichinia</taxon>
    </lineage>
</organism>
<reference evidence="2" key="1">
    <citation type="submission" date="2021-04" db="EMBL/GenBank/DDBJ databases">
        <title>Genome sequence of Woronichinia naegeliana from Washington state freshwater lake bloom.</title>
        <authorList>
            <person name="Dreher T.W."/>
        </authorList>
    </citation>
    <scope>NUCLEOTIDE SEQUENCE</scope>
    <source>
        <strain evidence="2">WA131</strain>
    </source>
</reference>